<dbReference type="EMBL" id="JAPZBO010000010">
    <property type="protein sequence ID" value="KAJ5299126.1"/>
    <property type="molecule type" value="Genomic_DNA"/>
</dbReference>
<evidence type="ECO:0000313" key="1">
    <source>
        <dbReference type="EMBL" id="KAJ5299126.1"/>
    </source>
</evidence>
<reference evidence="1" key="1">
    <citation type="submission" date="2022-12" db="EMBL/GenBank/DDBJ databases">
        <authorList>
            <person name="Petersen C."/>
        </authorList>
    </citation>
    <scope>NUCLEOTIDE SEQUENCE</scope>
    <source>
        <strain evidence="1">IBT 21472</strain>
    </source>
</reference>
<comment type="caution">
    <text evidence="1">The sequence shown here is derived from an EMBL/GenBank/DDBJ whole genome shotgun (WGS) entry which is preliminary data.</text>
</comment>
<name>A0A9W9PL88_9EURO</name>
<sequence>MISPENCRHAKLRFATINSVLSKHFREPSDEILLSDTLDGLANTALCNKHVESTDEARDQWYMELNDGKILSKMEATYGNFSDGNLSDKEERSGEVNVSERIPVPDIQSSSYKWVLCTPDIHDSKVAENVTRLLESKLEGLNSQCGWIYIFSTDADGMFKIGFSSRPPSLHRFAAHMTCYKQFIEVMTVLIPYARLLEQ</sequence>
<protein>
    <submittedName>
        <fullName evidence="1">Uncharacterized protein</fullName>
    </submittedName>
</protein>
<gene>
    <name evidence="1" type="ORF">N7476_010683</name>
</gene>
<keyword evidence="2" id="KW-1185">Reference proteome</keyword>
<reference evidence="1" key="2">
    <citation type="journal article" date="2023" name="IMA Fungus">
        <title>Comparative genomic study of the Penicillium genus elucidates a diverse pangenome and 15 lateral gene transfer events.</title>
        <authorList>
            <person name="Petersen C."/>
            <person name="Sorensen T."/>
            <person name="Nielsen M.R."/>
            <person name="Sondergaard T.E."/>
            <person name="Sorensen J.L."/>
            <person name="Fitzpatrick D.A."/>
            <person name="Frisvad J.C."/>
            <person name="Nielsen K.L."/>
        </authorList>
    </citation>
    <scope>NUCLEOTIDE SEQUENCE</scope>
    <source>
        <strain evidence="1">IBT 21472</strain>
    </source>
</reference>
<accession>A0A9W9PL88</accession>
<dbReference type="Proteomes" id="UP001147746">
    <property type="component" value="Unassembled WGS sequence"/>
</dbReference>
<proteinExistence type="predicted"/>
<organism evidence="1 2">
    <name type="scientific">Penicillium atrosanguineum</name>
    <dbReference type="NCBI Taxonomy" id="1132637"/>
    <lineage>
        <taxon>Eukaryota</taxon>
        <taxon>Fungi</taxon>
        <taxon>Dikarya</taxon>
        <taxon>Ascomycota</taxon>
        <taxon>Pezizomycotina</taxon>
        <taxon>Eurotiomycetes</taxon>
        <taxon>Eurotiomycetidae</taxon>
        <taxon>Eurotiales</taxon>
        <taxon>Aspergillaceae</taxon>
        <taxon>Penicillium</taxon>
    </lineage>
</organism>
<dbReference type="AlphaFoldDB" id="A0A9W9PL88"/>
<evidence type="ECO:0000313" key="2">
    <source>
        <dbReference type="Proteomes" id="UP001147746"/>
    </source>
</evidence>